<dbReference type="KEGG" id="mei:Msip34_0989"/>
<keyword evidence="4" id="KW-1185">Reference proteome</keyword>
<dbReference type="STRING" id="582744.Msip34_0989"/>
<dbReference type="PANTHER" id="PTHR13343">
    <property type="entry name" value="CREG1 PROTEIN"/>
    <property type="match status" value="1"/>
</dbReference>
<dbReference type="Pfam" id="PF13883">
    <property type="entry name" value="CREG_beta-barrel"/>
    <property type="match status" value="1"/>
</dbReference>
<dbReference type="Pfam" id="PF10615">
    <property type="entry name" value="DUF2470"/>
    <property type="match status" value="1"/>
</dbReference>
<reference evidence="3 4" key="2">
    <citation type="journal article" date="2011" name="J. Bacteriol.">
        <title>Genomes of three methylotrophs from a single niche uncover genetic and metabolic divergence of Methylophilaceae.</title>
        <authorList>
            <person name="Lapidus A."/>
            <person name="Clum A."/>
            <person name="Labutti K."/>
            <person name="Kaluzhnaya M.G."/>
            <person name="Lim S."/>
            <person name="Beck D.A."/>
            <person name="Glavina Del Rio T."/>
            <person name="Nolan M."/>
            <person name="Mavromatis K."/>
            <person name="Huntemann M."/>
            <person name="Lucas S."/>
            <person name="Lidstrom M.E."/>
            <person name="Ivanova N."/>
            <person name="Chistoserdova L."/>
        </authorList>
    </citation>
    <scope>NUCLEOTIDE SEQUENCE [LARGE SCALE GENOMIC DNA]</scope>
    <source>
        <strain evidence="3 4">SIP3-4</strain>
    </source>
</reference>
<dbReference type="GO" id="GO:0005737">
    <property type="term" value="C:cytoplasm"/>
    <property type="evidence" value="ECO:0007669"/>
    <property type="project" value="UniProtKB-ARBA"/>
</dbReference>
<dbReference type="InterPro" id="IPR055343">
    <property type="entry name" value="CREG_beta-barrel"/>
</dbReference>
<evidence type="ECO:0000313" key="3">
    <source>
        <dbReference type="EMBL" id="ACT50236.1"/>
    </source>
</evidence>
<sequence precursor="true">MNLSTEARQFLHRSRKGVLSTHSARFAGYPFGSIAPFVVDHTGCPIILISTLAEHTKNILQNPNVSLIVLDDADDMQANARLTVLGQALAADKTDADLRARYLRYFPQAAGYFDMHDFSFYRITPVQARYIAGFGKMGWEEGTALTTPLPPLAQQETGIIEHMNADHADNLRAYCQHFHQVDTEQAEMIGIDSLGFDVRASSAHQPPTILRFEFEQAIQDAMQARQALVAMAKACRP</sequence>
<dbReference type="InterPro" id="IPR037119">
    <property type="entry name" value="Haem_oxidase_HugZ-like_sf"/>
</dbReference>
<organism evidence="3 4">
    <name type="scientific">Methylovorus glucosotrophus (strain SIP3-4)</name>
    <dbReference type="NCBI Taxonomy" id="582744"/>
    <lineage>
        <taxon>Bacteria</taxon>
        <taxon>Pseudomonadati</taxon>
        <taxon>Pseudomonadota</taxon>
        <taxon>Betaproteobacteria</taxon>
        <taxon>Nitrosomonadales</taxon>
        <taxon>Methylophilaceae</taxon>
        <taxon>Methylovorus</taxon>
    </lineage>
</organism>
<dbReference type="InterPro" id="IPR019595">
    <property type="entry name" value="DUF2470"/>
</dbReference>
<dbReference type="AlphaFoldDB" id="C6XCG1"/>
<dbReference type="Proteomes" id="UP000002743">
    <property type="component" value="Chromosome"/>
</dbReference>
<protein>
    <submittedName>
        <fullName evidence="3">Pyridoxamine 5'-phosphate oxidase-related FMN-binding</fullName>
    </submittedName>
</protein>
<dbReference type="PANTHER" id="PTHR13343:SF17">
    <property type="entry name" value="CELLULAR REPRESSOR OF E1A-STIMULATED GENES, ISOFORM A"/>
    <property type="match status" value="1"/>
</dbReference>
<dbReference type="HOGENOM" id="CLU_053419_1_1_4"/>
<dbReference type="EMBL" id="CP001674">
    <property type="protein sequence ID" value="ACT50236.1"/>
    <property type="molecule type" value="Genomic_DNA"/>
</dbReference>
<proteinExistence type="predicted"/>
<dbReference type="eggNOG" id="COG0748">
    <property type="taxonomic scope" value="Bacteria"/>
</dbReference>
<name>C6XCG1_METGS</name>
<feature type="domain" description="DUF2470" evidence="1">
    <location>
        <begin position="157"/>
        <end position="231"/>
    </location>
</feature>
<dbReference type="RefSeq" id="WP_015829763.1">
    <property type="nucleotide sequence ID" value="NC_012969.1"/>
</dbReference>
<accession>C6XCG1</accession>
<dbReference type="Gene3D" id="3.20.180.10">
    <property type="entry name" value="PNP-oxidase-like"/>
    <property type="match status" value="1"/>
</dbReference>
<feature type="domain" description="CREG-like beta-barrel" evidence="2">
    <location>
        <begin position="6"/>
        <end position="138"/>
    </location>
</feature>
<reference evidence="4" key="1">
    <citation type="submission" date="2009-07" db="EMBL/GenBank/DDBJ databases">
        <title>Complete sequence of chromosome of Methylovorus sp. SIP3-4.</title>
        <authorList>
            <person name="Lucas S."/>
            <person name="Copeland A."/>
            <person name="Lapidus A."/>
            <person name="Glavina del Rio T."/>
            <person name="Tice H."/>
            <person name="Bruce D."/>
            <person name="Goodwin L."/>
            <person name="Pitluck S."/>
            <person name="Clum A."/>
            <person name="Larimer F."/>
            <person name="Land M."/>
            <person name="Hauser L."/>
            <person name="Kyrpides N."/>
            <person name="Mikhailova N."/>
            <person name="Kayluzhnaya M."/>
            <person name="Chistoserdova L."/>
        </authorList>
    </citation>
    <scope>NUCLEOTIDE SEQUENCE [LARGE SCALE GENOMIC DNA]</scope>
    <source>
        <strain evidence="4">SIP3-4</strain>
    </source>
</reference>
<evidence type="ECO:0000259" key="2">
    <source>
        <dbReference type="Pfam" id="PF13883"/>
    </source>
</evidence>
<dbReference type="InterPro" id="IPR012349">
    <property type="entry name" value="Split_barrel_FMN-bd"/>
</dbReference>
<gene>
    <name evidence="3" type="ordered locus">Msip34_0989</name>
</gene>
<evidence type="ECO:0000259" key="1">
    <source>
        <dbReference type="Pfam" id="PF10615"/>
    </source>
</evidence>
<evidence type="ECO:0000313" key="4">
    <source>
        <dbReference type="Proteomes" id="UP000002743"/>
    </source>
</evidence>
<dbReference type="OrthoDB" id="9776211at2"/>
<dbReference type="SUPFAM" id="SSF50475">
    <property type="entry name" value="FMN-binding split barrel"/>
    <property type="match status" value="1"/>
</dbReference>
<dbReference type="Gene3D" id="2.30.110.10">
    <property type="entry name" value="Electron Transport, Fmn-binding Protein, Chain A"/>
    <property type="match status" value="1"/>
</dbReference>